<gene>
    <name evidence="3" type="ORF">BJ875DRAFT_138196</name>
</gene>
<feature type="transmembrane region" description="Helical" evidence="1">
    <location>
        <begin position="263"/>
        <end position="283"/>
    </location>
</feature>
<feature type="domain" description="DUF7136" evidence="2">
    <location>
        <begin position="50"/>
        <end position="258"/>
    </location>
</feature>
<evidence type="ECO:0000313" key="4">
    <source>
        <dbReference type="Proteomes" id="UP000824998"/>
    </source>
</evidence>
<keyword evidence="1" id="KW-0812">Transmembrane</keyword>
<keyword evidence="1" id="KW-1133">Transmembrane helix</keyword>
<reference evidence="3" key="1">
    <citation type="journal article" date="2021" name="IMA Fungus">
        <title>Genomic characterization of three marine fungi, including Emericellopsis atlantica sp. nov. with signatures of a generalist lifestyle and marine biomass degradation.</title>
        <authorList>
            <person name="Hagestad O.C."/>
            <person name="Hou L."/>
            <person name="Andersen J.H."/>
            <person name="Hansen E.H."/>
            <person name="Altermark B."/>
            <person name="Li C."/>
            <person name="Kuhnert E."/>
            <person name="Cox R.J."/>
            <person name="Crous P.W."/>
            <person name="Spatafora J.W."/>
            <person name="Lail K."/>
            <person name="Amirebrahimi M."/>
            <person name="Lipzen A."/>
            <person name="Pangilinan J."/>
            <person name="Andreopoulos W."/>
            <person name="Hayes R.D."/>
            <person name="Ng V."/>
            <person name="Grigoriev I.V."/>
            <person name="Jackson S.A."/>
            <person name="Sutton T.D.S."/>
            <person name="Dobson A.D.W."/>
            <person name="Rama T."/>
        </authorList>
    </citation>
    <scope>NUCLEOTIDE SEQUENCE</scope>
    <source>
        <strain evidence="3">TRa018bII</strain>
    </source>
</reference>
<dbReference type="Proteomes" id="UP000824998">
    <property type="component" value="Unassembled WGS sequence"/>
</dbReference>
<dbReference type="EMBL" id="MU251637">
    <property type="protein sequence ID" value="KAG9230889.1"/>
    <property type="molecule type" value="Genomic_DNA"/>
</dbReference>
<dbReference type="OrthoDB" id="4490227at2759"/>
<accession>A0A9P7YC01</accession>
<keyword evidence="4" id="KW-1185">Reference proteome</keyword>
<dbReference type="Pfam" id="PF23584">
    <property type="entry name" value="DUF7136"/>
    <property type="match status" value="1"/>
</dbReference>
<protein>
    <recommendedName>
        <fullName evidence="2">DUF7136 domain-containing protein</fullName>
    </recommendedName>
</protein>
<name>A0A9P7YC01_9HELO</name>
<comment type="caution">
    <text evidence="3">The sequence shown here is derived from an EMBL/GenBank/DDBJ whole genome shotgun (WGS) entry which is preliminary data.</text>
</comment>
<sequence length="284" mass="30722">MRMGEERGGIYAKRCQIRGPAWRRRPNSEMLLLLIFVDMVLLRPVVFGQTFPSTVELDLVFPSHGSWRPVSDFPIIFGIQNAAPALRRGLWVKWRLLENDFAENPDPISQGELNQSTSHAGSFLSSGSYLWVSNSSAIAKSVSATWNLTWTMGFYQNCTLGKPVVSPEVLGSNGFETHGSKDFITSSKGKTPIFSGGDPCPQFCGQIRIDSIINTTRGEACPVLKELPAGPGNACGFPISPTIANKIASEMKMSTSCASEVSLGYILPLIAFSIGAVGVGMSII</sequence>
<organism evidence="3 4">
    <name type="scientific">Amylocarpus encephaloides</name>
    <dbReference type="NCBI Taxonomy" id="45428"/>
    <lineage>
        <taxon>Eukaryota</taxon>
        <taxon>Fungi</taxon>
        <taxon>Dikarya</taxon>
        <taxon>Ascomycota</taxon>
        <taxon>Pezizomycotina</taxon>
        <taxon>Leotiomycetes</taxon>
        <taxon>Helotiales</taxon>
        <taxon>Helotiales incertae sedis</taxon>
        <taxon>Amylocarpus</taxon>
    </lineage>
</organism>
<keyword evidence="1" id="KW-0472">Membrane</keyword>
<dbReference type="InterPro" id="IPR055560">
    <property type="entry name" value="DUF7136"/>
</dbReference>
<dbReference type="AlphaFoldDB" id="A0A9P7YC01"/>
<evidence type="ECO:0000259" key="2">
    <source>
        <dbReference type="Pfam" id="PF23584"/>
    </source>
</evidence>
<evidence type="ECO:0000256" key="1">
    <source>
        <dbReference type="SAM" id="Phobius"/>
    </source>
</evidence>
<evidence type="ECO:0000313" key="3">
    <source>
        <dbReference type="EMBL" id="KAG9230889.1"/>
    </source>
</evidence>
<proteinExistence type="predicted"/>